<dbReference type="InterPro" id="IPR002469">
    <property type="entry name" value="Peptidase_S9B_N"/>
</dbReference>
<dbReference type="RefSeq" id="WP_338447005.1">
    <property type="nucleotide sequence ID" value="NZ_CP144918.1"/>
</dbReference>
<evidence type="ECO:0000259" key="4">
    <source>
        <dbReference type="Pfam" id="PF00326"/>
    </source>
</evidence>
<dbReference type="EC" id="3.4.-.-" evidence="6"/>
<dbReference type="Pfam" id="PF00326">
    <property type="entry name" value="Peptidase_S9"/>
    <property type="match status" value="1"/>
</dbReference>
<keyword evidence="2" id="KW-0645">Protease</keyword>
<feature type="region of interest" description="Disordered" evidence="3">
    <location>
        <begin position="23"/>
        <end position="62"/>
    </location>
</feature>
<dbReference type="Gene3D" id="2.120.10.30">
    <property type="entry name" value="TolB, C-terminal domain"/>
    <property type="match status" value="2"/>
</dbReference>
<dbReference type="SUPFAM" id="SSF53474">
    <property type="entry name" value="alpha/beta-Hydrolases"/>
    <property type="match status" value="1"/>
</dbReference>
<dbReference type="Pfam" id="PF00930">
    <property type="entry name" value="DPPIV_N"/>
    <property type="match status" value="1"/>
</dbReference>
<evidence type="ECO:0000256" key="1">
    <source>
        <dbReference type="ARBA" id="ARBA00022801"/>
    </source>
</evidence>
<feature type="domain" description="Dipeptidylpeptidase IV N-terminal" evidence="5">
    <location>
        <begin position="229"/>
        <end position="318"/>
    </location>
</feature>
<accession>A0ABZ2DBE6</accession>
<evidence type="ECO:0000313" key="6">
    <source>
        <dbReference type="EMBL" id="WWA48119.1"/>
    </source>
</evidence>
<keyword evidence="1 6" id="KW-0378">Hydrolase</keyword>
<evidence type="ECO:0000256" key="2">
    <source>
        <dbReference type="ARBA" id="ARBA00022825"/>
    </source>
</evidence>
<dbReference type="SUPFAM" id="SSF82171">
    <property type="entry name" value="DPP6 N-terminal domain-like"/>
    <property type="match status" value="1"/>
</dbReference>
<dbReference type="PANTHER" id="PTHR42776:SF27">
    <property type="entry name" value="DIPEPTIDYL PEPTIDASE FAMILY MEMBER 6"/>
    <property type="match status" value="1"/>
</dbReference>
<name>A0ABZ2DBE6_9SPHN</name>
<reference evidence="6 7" key="1">
    <citation type="submission" date="2024-02" db="EMBL/GenBank/DDBJ databases">
        <title>The whole genome sequence of five bacterial samples isolated from Abu Dhabi Sabkha-shore region.</title>
        <authorList>
            <person name="Sudalaimuthuasari N."/>
            <person name="Sarfraz B."/>
            <person name="Tuyisabe J.D."/>
            <person name="Mugisha Ntwali L.D.M."/>
            <person name="Ali A.I.A.A."/>
            <person name="Almansoori S.Z.A."/>
            <person name="Alajami H.S.A."/>
            <person name="Almeqbaali A.A.S."/>
            <person name="Kundu B."/>
            <person name="Saeed E.E."/>
            <person name="Sukumarinath V."/>
            <person name="Mishra A.K."/>
            <person name="Hazzouri K.M."/>
            <person name="Almaskari R."/>
            <person name="Sharma A.K."/>
            <person name="Amiri K.M.A."/>
        </authorList>
    </citation>
    <scope>NUCLEOTIDE SEQUENCE [LARGE SCALE GENOMIC DNA]</scope>
    <source>
        <strain evidence="7">kcgeb_sd</strain>
    </source>
</reference>
<dbReference type="InterPro" id="IPR011659">
    <property type="entry name" value="WD40"/>
</dbReference>
<proteinExistence type="predicted"/>
<dbReference type="Proteomes" id="UP001335183">
    <property type="component" value="Chromosome"/>
</dbReference>
<gene>
    <name evidence="6" type="ORF">V5F89_04215</name>
</gene>
<dbReference type="InterPro" id="IPR029058">
    <property type="entry name" value="AB_hydrolase_fold"/>
</dbReference>
<dbReference type="InterPro" id="IPR011042">
    <property type="entry name" value="6-blade_b-propeller_TolB-like"/>
</dbReference>
<dbReference type="GO" id="GO:0016787">
    <property type="term" value="F:hydrolase activity"/>
    <property type="evidence" value="ECO:0007669"/>
    <property type="project" value="UniProtKB-KW"/>
</dbReference>
<protein>
    <submittedName>
        <fullName evidence="6">S9 family peptidase</fullName>
        <ecNumber evidence="6">3.4.-.-</ecNumber>
    </submittedName>
</protein>
<dbReference type="EMBL" id="CP144918">
    <property type="protein sequence ID" value="WWA48119.1"/>
    <property type="molecule type" value="Genomic_DNA"/>
</dbReference>
<dbReference type="InterPro" id="IPR001375">
    <property type="entry name" value="Peptidase_S9_cat"/>
</dbReference>
<dbReference type="Gene3D" id="3.40.50.1820">
    <property type="entry name" value="alpha/beta hydrolase"/>
    <property type="match status" value="1"/>
</dbReference>
<keyword evidence="2" id="KW-0720">Serine protease</keyword>
<organism evidence="6 7">
    <name type="scientific">Pelagerythrobacter marensis</name>
    <dbReference type="NCBI Taxonomy" id="543877"/>
    <lineage>
        <taxon>Bacteria</taxon>
        <taxon>Pseudomonadati</taxon>
        <taxon>Pseudomonadota</taxon>
        <taxon>Alphaproteobacteria</taxon>
        <taxon>Sphingomonadales</taxon>
        <taxon>Erythrobacteraceae</taxon>
        <taxon>Pelagerythrobacter</taxon>
    </lineage>
</organism>
<sequence length="726" mass="78505">MTVRKLIFVGASLLAVQAQTGIARETPARSTQERPVEAPGRSADPAPMSGAAAGSDRSGPERRFTGADLFDIAIASDPQISPDGRRIAYVRQTNDAMSDRAVSSIWLVDTRTGRETPIAGRNGDAFGPRWSPTGDRLAYASTEAGGPQLWVRWMEGGEAVRLTGLPTSPSNIAWSPDGRSIAYTMLVKGEAPKLGAAPANKPEGAEWAEPLEIRDLLTYRADGRGYIEPGFEKIFVVPATGGAPRQITFGRYHDSGPLSWSPDGSTLYFAANRRPDWESDPLESEVYAIDVATAGVRQLTDRDGPDANPVASPDGRLIAYLGFDDALRAYEDNDLYVMNRDGSDIRNLTVDWDYSPASIRWDADGRGIYAQYDIRGETRVARIALDGSVRDVAEGLSGGGLDRPYTGGSFTVSDNDAIAYTGGTATRPAEVQLRRGGESRILTDLNRSLRTVKSFGEVRRIAARSSHDGLEIEGWLTLPPDYVEGQRVPLILEIHGGPFAAYGPHFSTDNQLYAAAGYAVLSANPRGSTSYGEDFAHGIDKAYPGNDYFDLMSIVDRAIALGIADPDQLFVTGGSGGGVLTSWIVGKTNRFKAAATQKPVINWTTQALTADGPAFFGKYWIGAQPWEDPEAYWRRSPLSLVGNVETPTLVVVGSEDYRTPVSESEQYYTALRLRGVPTALVKVPGASHGSFAARPSQSAAKTSAILAWFDRYKAGWDRDEASERRD</sequence>
<evidence type="ECO:0000313" key="7">
    <source>
        <dbReference type="Proteomes" id="UP001335183"/>
    </source>
</evidence>
<dbReference type="Pfam" id="PF07676">
    <property type="entry name" value="PD40"/>
    <property type="match status" value="3"/>
</dbReference>
<evidence type="ECO:0000259" key="5">
    <source>
        <dbReference type="Pfam" id="PF00930"/>
    </source>
</evidence>
<evidence type="ECO:0000256" key="3">
    <source>
        <dbReference type="SAM" id="MobiDB-lite"/>
    </source>
</evidence>
<dbReference type="PANTHER" id="PTHR42776">
    <property type="entry name" value="SERINE PEPTIDASE S9 FAMILY MEMBER"/>
    <property type="match status" value="1"/>
</dbReference>
<feature type="domain" description="Peptidase S9 prolyl oligopeptidase catalytic" evidence="4">
    <location>
        <begin position="504"/>
        <end position="712"/>
    </location>
</feature>
<keyword evidence="7" id="KW-1185">Reference proteome</keyword>